<dbReference type="PRINTS" id="PR00019">
    <property type="entry name" value="LEURICHRPT"/>
</dbReference>
<evidence type="ECO:0000256" key="8">
    <source>
        <dbReference type="ARBA" id="ARBA00022989"/>
    </source>
</evidence>
<evidence type="ECO:0000256" key="10">
    <source>
        <dbReference type="ARBA" id="ARBA00023180"/>
    </source>
</evidence>
<dbReference type="InterPro" id="IPR001611">
    <property type="entry name" value="Leu-rich_rpt"/>
</dbReference>
<feature type="domain" description="Disease resistance R13L4/SHOC-2-like LRR" evidence="14">
    <location>
        <begin position="447"/>
        <end position="634"/>
    </location>
</feature>
<keyword evidence="4" id="KW-0433">Leucine-rich repeat</keyword>
<dbReference type="InterPro" id="IPR032675">
    <property type="entry name" value="LRR_dom_sf"/>
</dbReference>
<feature type="compositionally biased region" description="Pro residues" evidence="11">
    <location>
        <begin position="1078"/>
        <end position="1094"/>
    </location>
</feature>
<dbReference type="Pfam" id="PF00560">
    <property type="entry name" value="LRR_1"/>
    <property type="match status" value="7"/>
</dbReference>
<evidence type="ECO:0000256" key="4">
    <source>
        <dbReference type="ARBA" id="ARBA00022614"/>
    </source>
</evidence>
<evidence type="ECO:0000256" key="2">
    <source>
        <dbReference type="ARBA" id="ARBA00009592"/>
    </source>
</evidence>
<sequence length="1178" mass="129743">MESAGCKASSPLIFLFPQQQVLFLLSLLCLALILPFITSSATTSTSNITSRDCIKEERDALLTFKAQMTYHKIYPISSWGDQTDECCHWDGVRCDNNSGHVVRLDLKGALDWGLRGNISQSLLVLQHLTYLDLSDNFFVNFSIPKLLGLLENLVYLDLRYSGFTGVIPHELGNLTRPRYLNLDAEEGRGYSKVDDAEWLSGLSSLEYLFMDHVNFSGVDNVMQSLNKLQHLKEVYLFECSMNIISESLPYLNFTSLVVMDISSNMFGNTSIPEWLFRMPSLCDLNMYSTGLAGSIPSSVGNASSLQFLDLRGNEGISGDMPRGFGNLCNLQGLYLDGTFVGKSLNEFRDAFSRCINLNLNVLYFRNSSLQGPLPDWLGELINLTSLDLSTNNLHSSIPAPIGKLSQLQELYLYSNALNGFIPKSLGRLSSLQHLDLRDNALNGSIPASLGRLSGLQYLDLAANALIGSIPASLGRLSRLQYLSLSDNALNGSVPASLGNLSELQYLLLGGNELNGPAPENLSQLSNLITFDLSNNFNYNSVITETHLAHLTSLKYLILDYTNLALNISTNWIPVFQAFEVNLHHGQVGPKFPLWLANQVTLKHLVLSNTGIKDSIPDWFWNNTHILSFLDLSNNEINGQLPQRLQAGEYSLRIFLSSNCFEGSIPYFSPMVGALDLSNNSFSGMIPSNLGNFGGIRPQLTFLSLSSNNLSGGIPNSLCNLVDLVLLDFSNNHLEGPIPNCWNNLTHLRYLILANNSLADLSHNLFTGSIPPSYGNFTSMINSSMHGGAKFSIKISEVLVVMITVSTKGMELQFGVTLSSLKFIDLSANNLSGQIPKEIVNLVGLQNLDLSCNNLSGEIPDDIGLMQSLESLDLSRNKLIGPIPPSLSTLHFLESLNLSHNNLCGKIPYCSQLTTFNDPSIYAGNINLCGAPLSKNCTSDEPKSNSHVDDQEDEDDKDDLPIWFYIGLMSGFVIGFWITRFFSGHLLRPSLRPSLRPVPSFFLLFFLYLFFFHPLIHTLKILRALDSTNPARAPAPPLPSSAPHPSPVVPPPRPRPCPRPGRHPASPPPHLASPTCRAPAPPPPSSAPTRVPQPAPRLRDPAARRPRTRLDQRAQARASDSARLQPRRRSRSSISPPHARLQPPAATPPAPATRRKMMLVAVARRKMMFSRPAISSQIP</sequence>
<protein>
    <submittedName>
        <fullName evidence="16">Receptor-like protein EIX2</fullName>
    </submittedName>
</protein>
<dbReference type="InterPro" id="IPR055414">
    <property type="entry name" value="LRR_R13L4/SHOC2-like"/>
</dbReference>
<keyword evidence="15" id="KW-1185">Reference proteome</keyword>
<evidence type="ECO:0000256" key="11">
    <source>
        <dbReference type="SAM" id="MobiDB-lite"/>
    </source>
</evidence>
<dbReference type="SMART" id="SM00369">
    <property type="entry name" value="LRR_TYP"/>
    <property type="match status" value="9"/>
</dbReference>
<keyword evidence="7" id="KW-0677">Repeat</keyword>
<dbReference type="Proteomes" id="UP001515500">
    <property type="component" value="Chromosome 12"/>
</dbReference>
<keyword evidence="10" id="KW-0325">Glycoprotein</keyword>
<dbReference type="GO" id="GO:0009791">
    <property type="term" value="P:post-embryonic development"/>
    <property type="evidence" value="ECO:0007669"/>
    <property type="project" value="UniProtKB-ARBA"/>
</dbReference>
<comment type="similarity">
    <text evidence="2">Belongs to the RLP family.</text>
</comment>
<dbReference type="FunFam" id="3.80.10.10:FF:000383">
    <property type="entry name" value="Leucine-rich repeat receptor protein kinase EMS1"/>
    <property type="match status" value="1"/>
</dbReference>
<evidence type="ECO:0000259" key="13">
    <source>
        <dbReference type="Pfam" id="PF08263"/>
    </source>
</evidence>
<evidence type="ECO:0000259" key="14">
    <source>
        <dbReference type="Pfam" id="PF23598"/>
    </source>
</evidence>
<dbReference type="Gene3D" id="3.80.10.10">
    <property type="entry name" value="Ribonuclease Inhibitor"/>
    <property type="match status" value="4"/>
</dbReference>
<dbReference type="InterPro" id="IPR046956">
    <property type="entry name" value="RLP23-like"/>
</dbReference>
<dbReference type="PRINTS" id="PR01217">
    <property type="entry name" value="PRICHEXTENSN"/>
</dbReference>
<feature type="transmembrane region" description="Helical" evidence="12">
    <location>
        <begin position="961"/>
        <end position="982"/>
    </location>
</feature>
<dbReference type="SUPFAM" id="SSF52058">
    <property type="entry name" value="L domain-like"/>
    <property type="match status" value="2"/>
</dbReference>
<evidence type="ECO:0000256" key="1">
    <source>
        <dbReference type="ARBA" id="ARBA00004251"/>
    </source>
</evidence>
<feature type="compositionally biased region" description="Basic and acidic residues" evidence="11">
    <location>
        <begin position="1096"/>
        <end position="1113"/>
    </location>
</feature>
<feature type="region of interest" description="Disordered" evidence="11">
    <location>
        <begin position="1030"/>
        <end position="1154"/>
    </location>
</feature>
<dbReference type="FunFam" id="3.80.10.10:FF:000233">
    <property type="entry name" value="Leucine-rich repeat receptor-like protein kinase TDR"/>
    <property type="match status" value="1"/>
</dbReference>
<feature type="compositionally biased region" description="Pro residues" evidence="11">
    <location>
        <begin position="1032"/>
        <end position="1070"/>
    </location>
</feature>
<dbReference type="SUPFAM" id="SSF52047">
    <property type="entry name" value="RNI-like"/>
    <property type="match status" value="1"/>
</dbReference>
<organism evidence="15 16">
    <name type="scientific">Dioscorea cayennensis subsp. rotundata</name>
    <name type="common">White Guinea yam</name>
    <name type="synonym">Dioscorea rotundata</name>
    <dbReference type="NCBI Taxonomy" id="55577"/>
    <lineage>
        <taxon>Eukaryota</taxon>
        <taxon>Viridiplantae</taxon>
        <taxon>Streptophyta</taxon>
        <taxon>Embryophyta</taxon>
        <taxon>Tracheophyta</taxon>
        <taxon>Spermatophyta</taxon>
        <taxon>Magnoliopsida</taxon>
        <taxon>Liliopsida</taxon>
        <taxon>Dioscoreales</taxon>
        <taxon>Dioscoreaceae</taxon>
        <taxon>Dioscorea</taxon>
    </lineage>
</organism>
<dbReference type="Pfam" id="PF08263">
    <property type="entry name" value="LRRNT_2"/>
    <property type="match status" value="1"/>
</dbReference>
<dbReference type="AlphaFoldDB" id="A0AB40CBQ4"/>
<keyword evidence="9 12" id="KW-0472">Membrane</keyword>
<evidence type="ECO:0000313" key="15">
    <source>
        <dbReference type="Proteomes" id="UP001515500"/>
    </source>
</evidence>
<dbReference type="PANTHER" id="PTHR48063">
    <property type="entry name" value="LRR RECEPTOR-LIKE KINASE"/>
    <property type="match status" value="1"/>
</dbReference>
<dbReference type="PROSITE" id="PS51450">
    <property type="entry name" value="LRR"/>
    <property type="match status" value="1"/>
</dbReference>
<gene>
    <name evidence="16" type="primary">LOC120273296</name>
</gene>
<dbReference type="Pfam" id="PF23598">
    <property type="entry name" value="LRR_14"/>
    <property type="match status" value="1"/>
</dbReference>
<keyword evidence="5 12" id="KW-0812">Transmembrane</keyword>
<dbReference type="InterPro" id="IPR003591">
    <property type="entry name" value="Leu-rich_rpt_typical-subtyp"/>
</dbReference>
<evidence type="ECO:0000256" key="7">
    <source>
        <dbReference type="ARBA" id="ARBA00022737"/>
    </source>
</evidence>
<proteinExistence type="inferred from homology"/>
<keyword evidence="8 12" id="KW-1133">Transmembrane helix</keyword>
<name>A0AB40CBQ4_DIOCR</name>
<feature type="domain" description="Leucine-rich repeat-containing N-terminal plant-type" evidence="13">
    <location>
        <begin position="55"/>
        <end position="95"/>
    </location>
</feature>
<accession>A0AB40CBQ4</accession>
<dbReference type="RefSeq" id="XP_039135854.1">
    <property type="nucleotide sequence ID" value="XM_039279920.1"/>
</dbReference>
<evidence type="ECO:0000256" key="12">
    <source>
        <dbReference type="SAM" id="Phobius"/>
    </source>
</evidence>
<evidence type="ECO:0000256" key="3">
    <source>
        <dbReference type="ARBA" id="ARBA00022475"/>
    </source>
</evidence>
<keyword evidence="6" id="KW-0732">Signal</keyword>
<feature type="transmembrane region" description="Helical" evidence="12">
    <location>
        <begin position="994"/>
        <end position="1015"/>
    </location>
</feature>
<reference evidence="16" key="1">
    <citation type="submission" date="2025-08" db="UniProtKB">
        <authorList>
            <consortium name="RefSeq"/>
        </authorList>
    </citation>
    <scope>IDENTIFICATION</scope>
</reference>
<dbReference type="Pfam" id="PF13855">
    <property type="entry name" value="LRR_8"/>
    <property type="match status" value="1"/>
</dbReference>
<comment type="subcellular location">
    <subcellularLocation>
        <location evidence="1">Cell membrane</location>
        <topology evidence="1">Single-pass type I membrane protein</topology>
    </subcellularLocation>
</comment>
<evidence type="ECO:0000256" key="9">
    <source>
        <dbReference type="ARBA" id="ARBA00023136"/>
    </source>
</evidence>
<evidence type="ECO:0000256" key="6">
    <source>
        <dbReference type="ARBA" id="ARBA00022729"/>
    </source>
</evidence>
<dbReference type="InterPro" id="IPR013210">
    <property type="entry name" value="LRR_N_plant-typ"/>
</dbReference>
<keyword evidence="3" id="KW-1003">Cell membrane</keyword>
<dbReference type="SMART" id="SM00365">
    <property type="entry name" value="LRR_SD22"/>
    <property type="match status" value="7"/>
</dbReference>
<dbReference type="GO" id="GO:0005886">
    <property type="term" value="C:plasma membrane"/>
    <property type="evidence" value="ECO:0007669"/>
    <property type="project" value="UniProtKB-SubCell"/>
</dbReference>
<dbReference type="GeneID" id="120273296"/>
<dbReference type="FunFam" id="3.80.10.10:FF:000213">
    <property type="entry name" value="Tyrosine-sulfated glycopeptide receptor 1"/>
    <property type="match status" value="1"/>
</dbReference>
<evidence type="ECO:0000256" key="5">
    <source>
        <dbReference type="ARBA" id="ARBA00022692"/>
    </source>
</evidence>
<evidence type="ECO:0000313" key="16">
    <source>
        <dbReference type="RefSeq" id="XP_039135854.1"/>
    </source>
</evidence>